<feature type="compositionally biased region" description="Basic residues" evidence="1">
    <location>
        <begin position="163"/>
        <end position="172"/>
    </location>
</feature>
<organism evidence="2 3">
    <name type="scientific">Ophiocordyceps polyrhachis-furcata BCC 54312</name>
    <dbReference type="NCBI Taxonomy" id="1330021"/>
    <lineage>
        <taxon>Eukaryota</taxon>
        <taxon>Fungi</taxon>
        <taxon>Dikarya</taxon>
        <taxon>Ascomycota</taxon>
        <taxon>Pezizomycotina</taxon>
        <taxon>Sordariomycetes</taxon>
        <taxon>Hypocreomycetidae</taxon>
        <taxon>Hypocreales</taxon>
        <taxon>Ophiocordycipitaceae</taxon>
        <taxon>Ophiocordyceps</taxon>
    </lineage>
</organism>
<reference evidence="2 3" key="1">
    <citation type="journal article" date="2015" name="BMC Genomics">
        <title>Insights from the genome of Ophiocordyceps polyrhachis-furcata to pathogenicity and host specificity in insect fungi.</title>
        <authorList>
            <person name="Wichadakul D."/>
            <person name="Kobmoo N."/>
            <person name="Ingsriswang S."/>
            <person name="Tangphatsornruang S."/>
            <person name="Chantasingh D."/>
            <person name="Luangsa-ard J.J."/>
            <person name="Eurwilaichitr L."/>
        </authorList>
    </citation>
    <scope>NUCLEOTIDE SEQUENCE [LARGE SCALE GENOMIC DNA]</scope>
    <source>
        <strain evidence="2 3">BCC 54312</strain>
    </source>
</reference>
<sequence>MYGYIGQDMYLDILSCQYPALDDVVRKQKYPAVKRVRGYGSGRSATLACFPPLLTLLIDSHSLSFTVIQKLSLVKGRLHVDAPFFLYLASTWCAGRVIISVGRMQEEGGGVQRLLVLAYLGTIEYVSITMEESNIKKTKKKPKPLSPLPTSRPNDSQPPAHSKIARPYKCRPRTGILAANNKPRKPPLPPRPTDTTTTTSSSSSSSSSSSAGTRQKETDAPLN</sequence>
<dbReference type="AlphaFoldDB" id="A0A367LFI3"/>
<feature type="region of interest" description="Disordered" evidence="1">
    <location>
        <begin position="134"/>
        <end position="223"/>
    </location>
</feature>
<keyword evidence="3" id="KW-1185">Reference proteome</keyword>
<evidence type="ECO:0000313" key="3">
    <source>
        <dbReference type="Proteomes" id="UP000253664"/>
    </source>
</evidence>
<dbReference type="Proteomes" id="UP000253664">
    <property type="component" value="Unassembled WGS sequence"/>
</dbReference>
<dbReference type="EMBL" id="LKCN02000007">
    <property type="protein sequence ID" value="RCI13179.1"/>
    <property type="molecule type" value="Genomic_DNA"/>
</dbReference>
<feature type="compositionally biased region" description="Basic and acidic residues" evidence="1">
    <location>
        <begin position="214"/>
        <end position="223"/>
    </location>
</feature>
<feature type="compositionally biased region" description="Low complexity" evidence="1">
    <location>
        <begin position="195"/>
        <end position="210"/>
    </location>
</feature>
<proteinExistence type="predicted"/>
<gene>
    <name evidence="2" type="ORF">L249_0235</name>
</gene>
<comment type="caution">
    <text evidence="2">The sequence shown here is derived from an EMBL/GenBank/DDBJ whole genome shotgun (WGS) entry which is preliminary data.</text>
</comment>
<accession>A0A367LFI3</accession>
<evidence type="ECO:0000313" key="2">
    <source>
        <dbReference type="EMBL" id="RCI13179.1"/>
    </source>
</evidence>
<evidence type="ECO:0000256" key="1">
    <source>
        <dbReference type="SAM" id="MobiDB-lite"/>
    </source>
</evidence>
<protein>
    <submittedName>
        <fullName evidence="2">Uncharacterized protein</fullName>
    </submittedName>
</protein>
<name>A0A367LFI3_9HYPO</name>